<gene>
    <name evidence="1" type="ORF">CBW46_018485</name>
</gene>
<keyword evidence="2" id="KW-1185">Reference proteome</keyword>
<sequence>MRQPEATVDIQTTPARLEIHTQQGHLSIDNTDWRDALGDGPHLEAMHRIYSTCKQIALQAIAKKVEDGNIMAAIHTRRNAIAELAVESTNDVDNFQFMYMGDASYDNIDIRYQPATVHIQVQQGQVDMDVQVNRPEIQYYRGKLDIYLSDYPSVEIIPPQVNLKI</sequence>
<dbReference type="EMBL" id="NHRJ02000017">
    <property type="protein sequence ID" value="PZE19430.1"/>
    <property type="molecule type" value="Genomic_DNA"/>
</dbReference>
<dbReference type="InterPro" id="IPR045527">
    <property type="entry name" value="DUF6470"/>
</dbReference>
<proteinExistence type="predicted"/>
<name>A0A2W1N771_PAEXE</name>
<dbReference type="Pfam" id="PF20074">
    <property type="entry name" value="DUF6470"/>
    <property type="match status" value="1"/>
</dbReference>
<protein>
    <submittedName>
        <fullName evidence="1">Uncharacterized protein</fullName>
    </submittedName>
</protein>
<comment type="caution">
    <text evidence="1">The sequence shown here is derived from an EMBL/GenBank/DDBJ whole genome shotgun (WGS) entry which is preliminary data.</text>
</comment>
<dbReference type="AlphaFoldDB" id="A0A2W1N771"/>
<dbReference type="Proteomes" id="UP000214746">
    <property type="component" value="Unassembled WGS sequence"/>
</dbReference>
<reference evidence="1" key="1">
    <citation type="submission" date="2018-06" db="EMBL/GenBank/DDBJ databases">
        <title>Paenibacillus xerothermodurans sp. nov. an extremely dry heat resistant spore forming bacterium isolated from the soil of Cape Canaveral, Florida.</title>
        <authorList>
            <person name="Seuylemezian A."/>
            <person name="Kaur N."/>
            <person name="Patil P."/>
            <person name="Patil P."/>
            <person name="Mayilraj S."/>
            <person name="Vaishampayan P."/>
        </authorList>
    </citation>
    <scope>NUCLEOTIDE SEQUENCE [LARGE SCALE GENOMIC DNA]</scope>
    <source>
        <strain evidence="1">ATCC 27380</strain>
    </source>
</reference>
<evidence type="ECO:0000313" key="1">
    <source>
        <dbReference type="EMBL" id="PZE19430.1"/>
    </source>
</evidence>
<accession>A0A2W1N771</accession>
<organism evidence="1 2">
    <name type="scientific">Paenibacillus xerothermodurans</name>
    <dbReference type="NCBI Taxonomy" id="1977292"/>
    <lineage>
        <taxon>Bacteria</taxon>
        <taxon>Bacillati</taxon>
        <taxon>Bacillota</taxon>
        <taxon>Bacilli</taxon>
        <taxon>Bacillales</taxon>
        <taxon>Paenibacillaceae</taxon>
        <taxon>Paenibacillus</taxon>
    </lineage>
</organism>
<dbReference type="OrthoDB" id="2112831at2"/>
<evidence type="ECO:0000313" key="2">
    <source>
        <dbReference type="Proteomes" id="UP000214746"/>
    </source>
</evidence>